<organism evidence="1 2">
    <name type="scientific">Bacillus carboniphilus</name>
    <dbReference type="NCBI Taxonomy" id="86663"/>
    <lineage>
        <taxon>Bacteria</taxon>
        <taxon>Bacillati</taxon>
        <taxon>Bacillota</taxon>
        <taxon>Bacilli</taxon>
        <taxon>Bacillales</taxon>
        <taxon>Bacillaceae</taxon>
        <taxon>Bacillus</taxon>
    </lineage>
</organism>
<evidence type="ECO:0008006" key="3">
    <source>
        <dbReference type="Google" id="ProtNLM"/>
    </source>
</evidence>
<sequence>MTKISENDRDQLELAIYLPMVLTVLDRDLIAIQKSSIKLKRPYEEFVEEVMKRVQLDLREVKKYLRQENMSVQETNRDESFTTFLFLYKGYEEYHNYFNPRIRNKVQELITSYFLKNATS</sequence>
<proteinExistence type="predicted"/>
<dbReference type="Proteomes" id="UP001500782">
    <property type="component" value="Unassembled WGS sequence"/>
</dbReference>
<comment type="caution">
    <text evidence="1">The sequence shown here is derived from an EMBL/GenBank/DDBJ whole genome shotgun (WGS) entry which is preliminary data.</text>
</comment>
<keyword evidence="2" id="KW-1185">Reference proteome</keyword>
<evidence type="ECO:0000313" key="2">
    <source>
        <dbReference type="Proteomes" id="UP001500782"/>
    </source>
</evidence>
<evidence type="ECO:0000313" key="1">
    <source>
        <dbReference type="EMBL" id="GAA0314263.1"/>
    </source>
</evidence>
<reference evidence="1 2" key="1">
    <citation type="journal article" date="2019" name="Int. J. Syst. Evol. Microbiol.">
        <title>The Global Catalogue of Microorganisms (GCM) 10K type strain sequencing project: providing services to taxonomists for standard genome sequencing and annotation.</title>
        <authorList>
            <consortium name="The Broad Institute Genomics Platform"/>
            <consortium name="The Broad Institute Genome Sequencing Center for Infectious Disease"/>
            <person name="Wu L."/>
            <person name="Ma J."/>
        </authorList>
    </citation>
    <scope>NUCLEOTIDE SEQUENCE [LARGE SCALE GENOMIC DNA]</scope>
    <source>
        <strain evidence="1 2">JCM 9731</strain>
    </source>
</reference>
<dbReference type="EMBL" id="BAAADJ010000002">
    <property type="protein sequence ID" value="GAA0314263.1"/>
    <property type="molecule type" value="Genomic_DNA"/>
</dbReference>
<dbReference type="Pfam" id="PF26325">
    <property type="entry name" value="YhjD"/>
    <property type="match status" value="1"/>
</dbReference>
<dbReference type="InterPro" id="IPR058600">
    <property type="entry name" value="YhjD-like"/>
</dbReference>
<accession>A0ABN0VPV0</accession>
<name>A0ABN0VPV0_9BACI</name>
<dbReference type="RefSeq" id="WP_343795364.1">
    <property type="nucleotide sequence ID" value="NZ_BAAADJ010000002.1"/>
</dbReference>
<protein>
    <recommendedName>
        <fullName evidence="3">YhjD</fullName>
    </recommendedName>
</protein>
<gene>
    <name evidence="1" type="ORF">GCM10008967_00970</name>
</gene>